<dbReference type="CDD" id="cd18808">
    <property type="entry name" value="SF1_C_Upf1"/>
    <property type="match status" value="1"/>
</dbReference>
<evidence type="ECO:0000256" key="3">
    <source>
        <dbReference type="ARBA" id="ARBA00022801"/>
    </source>
</evidence>
<dbReference type="Pfam" id="PF13086">
    <property type="entry name" value="AAA_11"/>
    <property type="match status" value="1"/>
</dbReference>
<protein>
    <submittedName>
        <fullName evidence="7">AAA_12 domain-containing protein</fullName>
    </submittedName>
</protein>
<reference evidence="7" key="2">
    <citation type="submission" date="2022-06" db="UniProtKB">
        <authorList>
            <consortium name="EnsemblMetazoa"/>
        </authorList>
    </citation>
    <scope>IDENTIFICATION</scope>
    <source>
        <strain evidence="7">PS312</strain>
    </source>
</reference>
<dbReference type="Pfam" id="PF13087">
    <property type="entry name" value="AAA_12"/>
    <property type="match status" value="1"/>
</dbReference>
<evidence type="ECO:0000256" key="4">
    <source>
        <dbReference type="ARBA" id="ARBA00022806"/>
    </source>
</evidence>
<dbReference type="PANTHER" id="PTHR43788">
    <property type="entry name" value="DNA2/NAM7 HELICASE FAMILY MEMBER"/>
    <property type="match status" value="1"/>
</dbReference>
<accession>A0A8R1Z016</accession>
<dbReference type="InterPro" id="IPR041679">
    <property type="entry name" value="DNA2/NAM7-like_C"/>
</dbReference>
<evidence type="ECO:0000313" key="7">
    <source>
        <dbReference type="EnsemblMetazoa" id="PPA42657.1"/>
    </source>
</evidence>
<dbReference type="AlphaFoldDB" id="A0A2A6BVY1"/>
<feature type="region of interest" description="Disordered" evidence="6">
    <location>
        <begin position="444"/>
        <end position="469"/>
    </location>
</feature>
<comment type="similarity">
    <text evidence="1">Belongs to the DNA2/NAM7 helicase family.</text>
</comment>
<dbReference type="InterPro" id="IPR027417">
    <property type="entry name" value="P-loop_NTPase"/>
</dbReference>
<dbReference type="InterPro" id="IPR050534">
    <property type="entry name" value="Coronavir_polyprotein_1ab"/>
</dbReference>
<dbReference type="GO" id="GO:0043139">
    <property type="term" value="F:5'-3' DNA helicase activity"/>
    <property type="evidence" value="ECO:0000318"/>
    <property type="project" value="GO_Central"/>
</dbReference>
<sequence>MTEDYFNGLKIVPLEASAACSGAPSHPWTSLFVPRDDPPEHSSKPPPHSYYKAEDLRAPALSHAESRVAEPEVHETIRLCDVEAFRLMTAQRALAGDESTEGLAEITDGIARLSISSSSIRPVIYRYIDAIKDSFALLEAIHFELFLPDRPDLRFLAVPFERVPSGTAEGDYFRVTNADLLPTPSFDVCLKKREEYPVVWAASEPQRMDFGGKLGEQSGWAYIVKKKANSESEEEEVAMKDRYTEEEQIKALEGLSPRELAAVYKALTTVSPDEGFNVLEYLKRYYVGDPDLVEMLDGLGAFKAKEDEKDEDSNKGADKEKKFDPRSEYLKRLAGVRSSSQREGRVVSAVRALDATEAEWIEDRLGAFYGYGEFGDLALMDKLFRMGCQFRAAASRGTDARDVGEMRMDESVVLKTISDRGIGPLEECRPLFNCIYGRGNAADASDASDSDDDASDSSGPVRSGQLQLNEAQSRAVRLYADASGPGVFCILSPPGSGKTTVAAAMAAAVARGHAGGVQLLLSVQNVAVDNIGAALKKLIRGGGGVYNMKSNKKLSPHDPKPFDFFDQMCRYEREEWKAGNQPMERTICRNPLAKSRNRRYETHVFSTVEECLNFNRREHEKKLYPAILLSTVEMALQRCTRTANCARVTRVIVDEASLLTEAALYGLIRRFPMARIVLIGDEHQLPPFMYDENILGHELAGRPALSVAMKTGRVPVVELNEVYRAPPSLVAPYNRLAYGGRLVSKKAEGESPLSVLGLVHAGQPQLLLIDVDGKEERNEKSMSLYNEKELEALIRLLSKFPVGWTKELMIICLYKDQKKRLQDLIDALLPPEEQFTVLTVDSAQGKEAPIVILLTTRTQKATDFFCSTQRCNVAVSRQQKALIILGKAPLLTTNAPWSTVVNGDDFTRIKAEQL</sequence>
<keyword evidence="3" id="KW-0378">Hydrolase</keyword>
<evidence type="ECO:0000313" key="8">
    <source>
        <dbReference type="Proteomes" id="UP000005239"/>
    </source>
</evidence>
<feature type="compositionally biased region" description="Acidic residues" evidence="6">
    <location>
        <begin position="446"/>
        <end position="455"/>
    </location>
</feature>
<reference evidence="8" key="1">
    <citation type="journal article" date="2008" name="Nat. Genet.">
        <title>The Pristionchus pacificus genome provides a unique perspective on nematode lifestyle and parasitism.</title>
        <authorList>
            <person name="Dieterich C."/>
            <person name="Clifton S.W."/>
            <person name="Schuster L.N."/>
            <person name="Chinwalla A."/>
            <person name="Delehaunty K."/>
            <person name="Dinkelacker I."/>
            <person name="Fulton L."/>
            <person name="Fulton R."/>
            <person name="Godfrey J."/>
            <person name="Minx P."/>
            <person name="Mitreva M."/>
            <person name="Roeseler W."/>
            <person name="Tian H."/>
            <person name="Witte H."/>
            <person name="Yang S.P."/>
            <person name="Wilson R.K."/>
            <person name="Sommer R.J."/>
        </authorList>
    </citation>
    <scope>NUCLEOTIDE SEQUENCE [LARGE SCALE GENOMIC DNA]</scope>
    <source>
        <strain evidence="8">PS312</strain>
    </source>
</reference>
<dbReference type="EnsemblMetazoa" id="PPA42657.1">
    <property type="protein sequence ID" value="PPA42657.1"/>
    <property type="gene ID" value="WBGene00281026"/>
</dbReference>
<dbReference type="PANTHER" id="PTHR43788:SF16">
    <property type="entry name" value="HELICASE WITH ZINC FINGER 2"/>
    <property type="match status" value="1"/>
</dbReference>
<keyword evidence="5" id="KW-0067">ATP-binding</keyword>
<gene>
    <name evidence="7" type="primary">WBGene00281026</name>
</gene>
<dbReference type="InterPro" id="IPR047187">
    <property type="entry name" value="SF1_C_Upf1"/>
</dbReference>
<dbReference type="GO" id="GO:0005524">
    <property type="term" value="F:ATP binding"/>
    <property type="evidence" value="ECO:0007669"/>
    <property type="project" value="UniProtKB-KW"/>
</dbReference>
<name>A0A2A6BVY1_PRIPA</name>
<dbReference type="OrthoDB" id="5856787at2759"/>
<dbReference type="GO" id="GO:0016787">
    <property type="term" value="F:hydrolase activity"/>
    <property type="evidence" value="ECO:0007669"/>
    <property type="project" value="UniProtKB-KW"/>
</dbReference>
<keyword evidence="2" id="KW-0547">Nucleotide-binding</keyword>
<evidence type="ECO:0000256" key="1">
    <source>
        <dbReference type="ARBA" id="ARBA00007913"/>
    </source>
</evidence>
<feature type="compositionally biased region" description="Basic and acidic residues" evidence="6">
    <location>
        <begin position="34"/>
        <end position="43"/>
    </location>
</feature>
<dbReference type="Gene3D" id="3.40.50.300">
    <property type="entry name" value="P-loop containing nucleotide triphosphate hydrolases"/>
    <property type="match status" value="2"/>
</dbReference>
<evidence type="ECO:0000256" key="2">
    <source>
        <dbReference type="ARBA" id="ARBA00022741"/>
    </source>
</evidence>
<keyword evidence="4" id="KW-0347">Helicase</keyword>
<feature type="region of interest" description="Disordered" evidence="6">
    <location>
        <begin position="31"/>
        <end position="50"/>
    </location>
</feature>
<dbReference type="InterPro" id="IPR041677">
    <property type="entry name" value="DNA2/NAM7_AAA_11"/>
</dbReference>
<dbReference type="SUPFAM" id="SSF52540">
    <property type="entry name" value="P-loop containing nucleoside triphosphate hydrolases"/>
    <property type="match status" value="1"/>
</dbReference>
<proteinExistence type="inferred from homology"/>
<dbReference type="Proteomes" id="UP000005239">
    <property type="component" value="Unassembled WGS sequence"/>
</dbReference>
<evidence type="ECO:0000256" key="6">
    <source>
        <dbReference type="SAM" id="MobiDB-lite"/>
    </source>
</evidence>
<organism evidence="7 8">
    <name type="scientific">Pristionchus pacificus</name>
    <name type="common">Parasitic nematode worm</name>
    <dbReference type="NCBI Taxonomy" id="54126"/>
    <lineage>
        <taxon>Eukaryota</taxon>
        <taxon>Metazoa</taxon>
        <taxon>Ecdysozoa</taxon>
        <taxon>Nematoda</taxon>
        <taxon>Chromadorea</taxon>
        <taxon>Rhabditida</taxon>
        <taxon>Rhabditina</taxon>
        <taxon>Diplogasteromorpha</taxon>
        <taxon>Diplogasteroidea</taxon>
        <taxon>Neodiplogasteridae</taxon>
        <taxon>Pristionchus</taxon>
    </lineage>
</organism>
<keyword evidence="8" id="KW-1185">Reference proteome</keyword>
<accession>A0A2A6BVY1</accession>
<evidence type="ECO:0000256" key="5">
    <source>
        <dbReference type="ARBA" id="ARBA00022840"/>
    </source>
</evidence>